<name>A0ABY5MU88_9SPHN</name>
<evidence type="ECO:0000256" key="1">
    <source>
        <dbReference type="SAM" id="MobiDB-lite"/>
    </source>
</evidence>
<protein>
    <submittedName>
        <fullName evidence="2">Uncharacterized protein</fullName>
    </submittedName>
</protein>
<dbReference type="EMBL" id="CP097253">
    <property type="protein sequence ID" value="UUR08007.1"/>
    <property type="molecule type" value="Genomic_DNA"/>
</dbReference>
<evidence type="ECO:0000313" key="2">
    <source>
        <dbReference type="EMBL" id="UUR08007.1"/>
    </source>
</evidence>
<feature type="compositionally biased region" description="Basic and acidic residues" evidence="1">
    <location>
        <begin position="1"/>
        <end position="30"/>
    </location>
</feature>
<gene>
    <name evidence="2" type="ORF">M1K48_13955</name>
</gene>
<reference evidence="2 3" key="1">
    <citation type="submission" date="2022-05" db="EMBL/GenBank/DDBJ databases">
        <title>S8-45 Sphingomonas ultraviolaceadurans.</title>
        <authorList>
            <person name="Liu Y."/>
        </authorList>
    </citation>
    <scope>NUCLEOTIDE SEQUENCE [LARGE SCALE GENOMIC DNA]</scope>
    <source>
        <strain evidence="2 3">S8-45</strain>
    </source>
</reference>
<dbReference type="Proteomes" id="UP000831921">
    <property type="component" value="Chromosome"/>
</dbReference>
<dbReference type="RefSeq" id="WP_249503786.1">
    <property type="nucleotide sequence ID" value="NZ_CP097253.1"/>
</dbReference>
<accession>A0ABY5MU88</accession>
<sequence>MAKDKKSTKPRKGDEIEAVKPKKAKAEKVKKPGKVKKSDGNGGTRAHPLEALSKLADHPLVSELLAAGALAAVAAIAEAGSRNPTAVKSADSAKKAGKAAAAAIGARLLKEFNAGKKTVEGTATKTQK</sequence>
<proteinExistence type="predicted"/>
<feature type="region of interest" description="Disordered" evidence="1">
    <location>
        <begin position="1"/>
        <end position="49"/>
    </location>
</feature>
<evidence type="ECO:0000313" key="3">
    <source>
        <dbReference type="Proteomes" id="UP000831921"/>
    </source>
</evidence>
<organism evidence="2 3">
    <name type="scientific">Sphingomonas glaciei</name>
    <dbReference type="NCBI Taxonomy" id="2938948"/>
    <lineage>
        <taxon>Bacteria</taxon>
        <taxon>Pseudomonadati</taxon>
        <taxon>Pseudomonadota</taxon>
        <taxon>Alphaproteobacteria</taxon>
        <taxon>Sphingomonadales</taxon>
        <taxon>Sphingomonadaceae</taxon>
        <taxon>Sphingomonas</taxon>
    </lineage>
</organism>
<keyword evidence="3" id="KW-1185">Reference proteome</keyword>